<evidence type="ECO:0000256" key="1">
    <source>
        <dbReference type="ARBA" id="ARBA00007606"/>
    </source>
</evidence>
<dbReference type="Proteomes" id="UP001386955">
    <property type="component" value="Unassembled WGS sequence"/>
</dbReference>
<dbReference type="Gene3D" id="2.60.120.200">
    <property type="match status" value="1"/>
</dbReference>
<protein>
    <recommendedName>
        <fullName evidence="3">Legume lectin domain-containing protein</fullName>
    </recommendedName>
</protein>
<accession>A0AAN9SCG2</accession>
<evidence type="ECO:0000259" key="3">
    <source>
        <dbReference type="Pfam" id="PF00139"/>
    </source>
</evidence>
<dbReference type="InterPro" id="IPR050258">
    <property type="entry name" value="Leguminous_Lectin"/>
</dbReference>
<sequence>MQGSVSVDSAQDHTFGIICKGGGYLGRFEPPYTDHVLAVEFDTFKDKWDPRQVPHIGIDFNSIISTKTLPFQLDNSRLANVVIKYDASTKILNVVLVFPSTGTIYTLSEIVDLKQEFPVSEWVVVGLSATTGLPRSLVGMATVANLIQCRQHSEFQCKILLGKPGLIPSLLTLALNDALTYDKRQENRIVQMALYGSGSQILSFKEMVLWWRQGVFTVLSSVTSDVVLFMKAFNNHIS</sequence>
<dbReference type="AlphaFoldDB" id="A0AAN9SCG2"/>
<evidence type="ECO:0000313" key="5">
    <source>
        <dbReference type="Proteomes" id="UP001386955"/>
    </source>
</evidence>
<dbReference type="GO" id="GO:0030246">
    <property type="term" value="F:carbohydrate binding"/>
    <property type="evidence" value="ECO:0007669"/>
    <property type="project" value="UniProtKB-KW"/>
</dbReference>
<dbReference type="PANTHER" id="PTHR32401:SF45">
    <property type="entry name" value="LECTIN"/>
    <property type="match status" value="1"/>
</dbReference>
<proteinExistence type="inferred from homology"/>
<evidence type="ECO:0000256" key="2">
    <source>
        <dbReference type="ARBA" id="ARBA00022734"/>
    </source>
</evidence>
<keyword evidence="2" id="KW-0430">Lectin</keyword>
<dbReference type="EMBL" id="JAYMYS010000005">
    <property type="protein sequence ID" value="KAK7393180.1"/>
    <property type="molecule type" value="Genomic_DNA"/>
</dbReference>
<gene>
    <name evidence="4" type="ORF">VNO78_21687</name>
</gene>
<keyword evidence="5" id="KW-1185">Reference proteome</keyword>
<dbReference type="InterPro" id="IPR019825">
    <property type="entry name" value="Lectin_legB_Mn/Ca_BS"/>
</dbReference>
<feature type="domain" description="Legume lectin" evidence="3">
    <location>
        <begin position="22"/>
        <end position="133"/>
    </location>
</feature>
<dbReference type="Pfam" id="PF00139">
    <property type="entry name" value="Lectin_legB"/>
    <property type="match status" value="1"/>
</dbReference>
<dbReference type="SUPFAM" id="SSF49899">
    <property type="entry name" value="Concanavalin A-like lectins/glucanases"/>
    <property type="match status" value="1"/>
</dbReference>
<comment type="caution">
    <text evidence="4">The sequence shown here is derived from an EMBL/GenBank/DDBJ whole genome shotgun (WGS) entry which is preliminary data.</text>
</comment>
<name>A0AAN9SCG2_PSOTE</name>
<evidence type="ECO:0000313" key="4">
    <source>
        <dbReference type="EMBL" id="KAK7393180.1"/>
    </source>
</evidence>
<reference evidence="4 5" key="1">
    <citation type="submission" date="2024-01" db="EMBL/GenBank/DDBJ databases">
        <title>The genomes of 5 underutilized Papilionoideae crops provide insights into root nodulation and disease resistanc.</title>
        <authorList>
            <person name="Jiang F."/>
        </authorList>
    </citation>
    <scope>NUCLEOTIDE SEQUENCE [LARGE SCALE GENOMIC DNA]</scope>
    <source>
        <strain evidence="4">DUOXIRENSHENG_FW03</strain>
        <tissue evidence="4">Leaves</tissue>
    </source>
</reference>
<dbReference type="InterPro" id="IPR001220">
    <property type="entry name" value="Legume_lectin_dom"/>
</dbReference>
<dbReference type="PROSITE" id="PS00307">
    <property type="entry name" value="LECTIN_LEGUME_BETA"/>
    <property type="match status" value="1"/>
</dbReference>
<dbReference type="InterPro" id="IPR013320">
    <property type="entry name" value="ConA-like_dom_sf"/>
</dbReference>
<comment type="similarity">
    <text evidence="1">Belongs to the leguminous lectin family.</text>
</comment>
<dbReference type="PANTHER" id="PTHR32401">
    <property type="entry name" value="CONCANAVALIN A-LIKE LECTIN FAMILY PROTEIN"/>
    <property type="match status" value="1"/>
</dbReference>
<organism evidence="4 5">
    <name type="scientific">Psophocarpus tetragonolobus</name>
    <name type="common">Winged bean</name>
    <name type="synonym">Dolichos tetragonolobus</name>
    <dbReference type="NCBI Taxonomy" id="3891"/>
    <lineage>
        <taxon>Eukaryota</taxon>
        <taxon>Viridiplantae</taxon>
        <taxon>Streptophyta</taxon>
        <taxon>Embryophyta</taxon>
        <taxon>Tracheophyta</taxon>
        <taxon>Spermatophyta</taxon>
        <taxon>Magnoliopsida</taxon>
        <taxon>eudicotyledons</taxon>
        <taxon>Gunneridae</taxon>
        <taxon>Pentapetalae</taxon>
        <taxon>rosids</taxon>
        <taxon>fabids</taxon>
        <taxon>Fabales</taxon>
        <taxon>Fabaceae</taxon>
        <taxon>Papilionoideae</taxon>
        <taxon>50 kb inversion clade</taxon>
        <taxon>NPAAA clade</taxon>
        <taxon>indigoferoid/millettioid clade</taxon>
        <taxon>Phaseoleae</taxon>
        <taxon>Psophocarpus</taxon>
    </lineage>
</organism>